<dbReference type="RefSeq" id="WP_094606736.1">
    <property type="nucleotide sequence ID" value="NZ_CP155573.1"/>
</dbReference>
<gene>
    <name evidence="2" type="ORF">SPSIL_011590</name>
</gene>
<dbReference type="Gene3D" id="3.40.630.30">
    <property type="match status" value="1"/>
</dbReference>
<accession>A0ABZ3IHA4</accession>
<evidence type="ECO:0000313" key="2">
    <source>
        <dbReference type="EMBL" id="XFO65050.1"/>
    </source>
</evidence>
<dbReference type="InterPro" id="IPR000182">
    <property type="entry name" value="GNAT_dom"/>
</dbReference>
<feature type="domain" description="N-acetyltransferase" evidence="1">
    <location>
        <begin position="8"/>
        <end position="149"/>
    </location>
</feature>
<organism evidence="2 3">
    <name type="scientific">Sporomusa silvacetica DSM 10669</name>
    <dbReference type="NCBI Taxonomy" id="1123289"/>
    <lineage>
        <taxon>Bacteria</taxon>
        <taxon>Bacillati</taxon>
        <taxon>Bacillota</taxon>
        <taxon>Negativicutes</taxon>
        <taxon>Selenomonadales</taxon>
        <taxon>Sporomusaceae</taxon>
        <taxon>Sporomusa</taxon>
    </lineage>
</organism>
<protein>
    <submittedName>
        <fullName evidence="2">Acetyltransferase</fullName>
        <ecNumber evidence="2">2.3.1.-</ecNumber>
    </submittedName>
</protein>
<dbReference type="EC" id="2.3.1.-" evidence="2"/>
<dbReference type="Proteomes" id="UP000216752">
    <property type="component" value="Chromosome"/>
</dbReference>
<keyword evidence="2" id="KW-0012">Acyltransferase</keyword>
<dbReference type="CDD" id="cd04301">
    <property type="entry name" value="NAT_SF"/>
    <property type="match status" value="1"/>
</dbReference>
<evidence type="ECO:0000313" key="3">
    <source>
        <dbReference type="Proteomes" id="UP000216752"/>
    </source>
</evidence>
<dbReference type="PROSITE" id="PS51186">
    <property type="entry name" value="GNAT"/>
    <property type="match status" value="1"/>
</dbReference>
<keyword evidence="2" id="KW-0808">Transferase</keyword>
<name>A0ABZ3IHA4_9FIRM</name>
<dbReference type="GO" id="GO:0016746">
    <property type="term" value="F:acyltransferase activity"/>
    <property type="evidence" value="ECO:0007669"/>
    <property type="project" value="UniProtKB-KW"/>
</dbReference>
<dbReference type="EMBL" id="CP155573">
    <property type="protein sequence ID" value="XFO65050.1"/>
    <property type="molecule type" value="Genomic_DNA"/>
</dbReference>
<dbReference type="Pfam" id="PF00583">
    <property type="entry name" value="Acetyltransf_1"/>
    <property type="match status" value="1"/>
</dbReference>
<dbReference type="SUPFAM" id="SSF55729">
    <property type="entry name" value="Acyl-CoA N-acyltransferases (Nat)"/>
    <property type="match status" value="1"/>
</dbReference>
<reference evidence="2" key="1">
    <citation type="submission" date="2024-05" db="EMBL/GenBank/DDBJ databases">
        <title>Isolation and characterization of Sporomusa carbonis sp. nov., a carboxydotrophic hydrogenogen in the genus of Sporomusa isolated from a charcoal burning pile.</title>
        <authorList>
            <person name="Boeer T."/>
            <person name="Rosenbaum F."/>
            <person name="Eysell L."/>
            <person name="Mueller V."/>
            <person name="Daniel R."/>
            <person name="Poehlein A."/>
        </authorList>
    </citation>
    <scope>NUCLEOTIDE SEQUENCE [LARGE SCALE GENOMIC DNA]</scope>
    <source>
        <strain evidence="2">DSM 10669</strain>
    </source>
</reference>
<proteinExistence type="predicted"/>
<dbReference type="InterPro" id="IPR016181">
    <property type="entry name" value="Acyl_CoA_acyltransferase"/>
</dbReference>
<sequence length="149" mass="17072">MPDKQYKDKQIAISESDGESALYIRQQLVKYNLQKVLLEGKLTIEPLNFILKNTDGNIVGGINANIIAYLRKCRVDIFWIDEQYRGRGYGSKLLGKVEEFAMASGCTLIQLDTYSFQAPKFYIKQGYELFGVIEDCPPGHSHYFFKKTL</sequence>
<evidence type="ECO:0000259" key="1">
    <source>
        <dbReference type="PROSITE" id="PS51186"/>
    </source>
</evidence>
<keyword evidence="3" id="KW-1185">Reference proteome</keyword>